<reference evidence="2" key="1">
    <citation type="journal article" date="2011" name="Science">
        <title>The plant cell wall-decomposing machinery underlies the functional diversity of forest fungi.</title>
        <authorList>
            <person name="Eastwood D.C."/>
            <person name="Floudas D."/>
            <person name="Binder M."/>
            <person name="Majcherczyk A."/>
            <person name="Schneider P."/>
            <person name="Aerts A."/>
            <person name="Asiegbu F.O."/>
            <person name="Baker S.E."/>
            <person name="Barry K."/>
            <person name="Bendiksby M."/>
            <person name="Blumentritt M."/>
            <person name="Coutinho P.M."/>
            <person name="Cullen D."/>
            <person name="de Vries R.P."/>
            <person name="Gathman A."/>
            <person name="Goodell B."/>
            <person name="Henrissat B."/>
            <person name="Ihrmark K."/>
            <person name="Kauserud H."/>
            <person name="Kohler A."/>
            <person name="LaButti K."/>
            <person name="Lapidus A."/>
            <person name="Lavin J.L."/>
            <person name="Lee Y.-H."/>
            <person name="Lindquist E."/>
            <person name="Lilly W."/>
            <person name="Lucas S."/>
            <person name="Morin E."/>
            <person name="Murat C."/>
            <person name="Oguiza J.A."/>
            <person name="Park J."/>
            <person name="Pisabarro A.G."/>
            <person name="Riley R."/>
            <person name="Rosling A."/>
            <person name="Salamov A."/>
            <person name="Schmidt O."/>
            <person name="Schmutz J."/>
            <person name="Skrede I."/>
            <person name="Stenlid J."/>
            <person name="Wiebenga A."/>
            <person name="Xie X."/>
            <person name="Kuees U."/>
            <person name="Hibbett D.S."/>
            <person name="Hoffmeister D."/>
            <person name="Hoegberg N."/>
            <person name="Martin F."/>
            <person name="Grigoriev I.V."/>
            <person name="Watkinson S.C."/>
        </authorList>
    </citation>
    <scope>NUCLEOTIDE SEQUENCE [LARGE SCALE GENOMIC DNA]</scope>
    <source>
        <strain evidence="2">strain S7.3</strain>
    </source>
</reference>
<dbReference type="EMBL" id="GL945474">
    <property type="protein sequence ID" value="EGO05433.1"/>
    <property type="molecule type" value="Genomic_DNA"/>
</dbReference>
<evidence type="ECO:0000313" key="1">
    <source>
        <dbReference type="EMBL" id="EGO05433.1"/>
    </source>
</evidence>
<accession>F8PGV3</accession>
<organism evidence="2">
    <name type="scientific">Serpula lacrymans var. lacrymans (strain S7.3)</name>
    <name type="common">Dry rot fungus</name>
    <dbReference type="NCBI Taxonomy" id="936435"/>
    <lineage>
        <taxon>Eukaryota</taxon>
        <taxon>Fungi</taxon>
        <taxon>Dikarya</taxon>
        <taxon>Basidiomycota</taxon>
        <taxon>Agaricomycotina</taxon>
        <taxon>Agaricomycetes</taxon>
        <taxon>Agaricomycetidae</taxon>
        <taxon>Boletales</taxon>
        <taxon>Coniophorineae</taxon>
        <taxon>Serpulaceae</taxon>
        <taxon>Serpula</taxon>
    </lineage>
</organism>
<dbReference type="HOGENOM" id="CLU_2747146_0_0_1"/>
<dbReference type="InParanoid" id="F8PGV3"/>
<dbReference type="Proteomes" id="UP000008063">
    <property type="component" value="Unassembled WGS sequence"/>
</dbReference>
<gene>
    <name evidence="1" type="ORF">SERLA73DRAFT_129389</name>
</gene>
<sequence>LFGDLARSFNDVIRPSKNCCSKFKRDLRGSALGMSAYLCQASVRVKVSKICSRYHRQITDWVKPLVKSCLI</sequence>
<name>F8PGV3_SERL3</name>
<protein>
    <submittedName>
        <fullName evidence="1">Uncharacterized protein</fullName>
    </submittedName>
</protein>
<keyword evidence="2" id="KW-1185">Reference proteome</keyword>
<dbReference type="AlphaFoldDB" id="F8PGV3"/>
<proteinExistence type="predicted"/>
<feature type="non-terminal residue" evidence="1">
    <location>
        <position position="1"/>
    </location>
</feature>
<evidence type="ECO:0000313" key="2">
    <source>
        <dbReference type="Proteomes" id="UP000008063"/>
    </source>
</evidence>